<protein>
    <submittedName>
        <fullName evidence="1">Helix-turn-helix domain-containing protein</fullName>
    </submittedName>
</protein>
<organism evidence="1 2">
    <name type="scientific">Intrasporangium calvum</name>
    <dbReference type="NCBI Taxonomy" id="53358"/>
    <lineage>
        <taxon>Bacteria</taxon>
        <taxon>Bacillati</taxon>
        <taxon>Actinomycetota</taxon>
        <taxon>Actinomycetes</taxon>
        <taxon>Micrococcales</taxon>
        <taxon>Intrasporangiaceae</taxon>
        <taxon>Intrasporangium</taxon>
    </lineage>
</organism>
<dbReference type="InterPro" id="IPR036388">
    <property type="entry name" value="WH-like_DNA-bd_sf"/>
</dbReference>
<dbReference type="SUPFAM" id="SSF46785">
    <property type="entry name" value="Winged helix' DNA-binding domain"/>
    <property type="match status" value="1"/>
</dbReference>
<comment type="caution">
    <text evidence="1">The sequence shown here is derived from an EMBL/GenBank/DDBJ whole genome shotgun (WGS) entry which is preliminary data.</text>
</comment>
<dbReference type="InterPro" id="IPR011991">
    <property type="entry name" value="ArsR-like_HTH"/>
</dbReference>
<evidence type="ECO:0000313" key="2">
    <source>
        <dbReference type="Proteomes" id="UP001150259"/>
    </source>
</evidence>
<gene>
    <name evidence="1" type="ORF">OO014_14810</name>
</gene>
<sequence>MAQTASVNAGAGTDLLGSPVRRTIVDTLANLPTGVDPESGAVIPHPGLRAQDLANRLGLHVTTVRFHLDQLVSAGLLRSSFQRRKEAGRPRKLYAIEHGSLGQVTSDQSYRMLTELLVDTLSSGGDDMPHSPEEAGARWGRRHVLDGHGGLLGQKPARSPGQWLGKIGQMVDLLREWGYSPEVSTTNDGRTARVALHDCPFLPLAKDNTAVVCGIHRGLIKGVLDALGEESTEVGLTPFVAPSLCIAALTTHSSFEHPTSLNHPPRQGDHP</sequence>
<keyword evidence="2" id="KW-1185">Reference proteome</keyword>
<dbReference type="Proteomes" id="UP001150259">
    <property type="component" value="Unassembled WGS sequence"/>
</dbReference>
<proteinExistence type="predicted"/>
<dbReference type="Pfam" id="PF12840">
    <property type="entry name" value="HTH_20"/>
    <property type="match status" value="1"/>
</dbReference>
<dbReference type="CDD" id="cd00090">
    <property type="entry name" value="HTH_ARSR"/>
    <property type="match status" value="1"/>
</dbReference>
<name>A0ABT5GK02_9MICO</name>
<dbReference type="InterPro" id="IPR036390">
    <property type="entry name" value="WH_DNA-bd_sf"/>
</dbReference>
<reference evidence="1 2" key="1">
    <citation type="submission" date="2022-11" db="EMBL/GenBank/DDBJ databases">
        <title>Anaerobic phenanthrene biodegradation by a DNRA strain PheN6.</title>
        <authorList>
            <person name="Zhang Z."/>
        </authorList>
    </citation>
    <scope>NUCLEOTIDE SEQUENCE [LARGE SCALE GENOMIC DNA]</scope>
    <source>
        <strain evidence="1 2">PheN6</strain>
    </source>
</reference>
<accession>A0ABT5GK02</accession>
<dbReference type="EMBL" id="JAPFQL010000071">
    <property type="protein sequence ID" value="MDC5698527.1"/>
    <property type="molecule type" value="Genomic_DNA"/>
</dbReference>
<dbReference type="Gene3D" id="1.10.10.10">
    <property type="entry name" value="Winged helix-like DNA-binding domain superfamily/Winged helix DNA-binding domain"/>
    <property type="match status" value="1"/>
</dbReference>
<evidence type="ECO:0000313" key="1">
    <source>
        <dbReference type="EMBL" id="MDC5698527.1"/>
    </source>
</evidence>